<keyword evidence="2" id="KW-1185">Reference proteome</keyword>
<dbReference type="CDD" id="cd16414">
    <property type="entry name" value="dndB_like"/>
    <property type="match status" value="1"/>
</dbReference>
<dbReference type="RefSeq" id="WP_025281133.1">
    <property type="nucleotide sequence ID" value="NZ_CP007268.1"/>
</dbReference>
<organism evidence="1 2">
    <name type="scientific">Ectothiorhodospira haloalkaliphila</name>
    <dbReference type="NCBI Taxonomy" id="421628"/>
    <lineage>
        <taxon>Bacteria</taxon>
        <taxon>Pseudomonadati</taxon>
        <taxon>Pseudomonadota</taxon>
        <taxon>Gammaproteobacteria</taxon>
        <taxon>Chromatiales</taxon>
        <taxon>Ectothiorhodospiraceae</taxon>
        <taxon>Ectothiorhodospira</taxon>
    </lineage>
</organism>
<evidence type="ECO:0000313" key="1">
    <source>
        <dbReference type="EMBL" id="AHK78742.1"/>
    </source>
</evidence>
<protein>
    <recommendedName>
        <fullName evidence="3">DGQHR domain-containing protein</fullName>
    </recommendedName>
</protein>
<dbReference type="AlphaFoldDB" id="W8KP15"/>
<dbReference type="PATRIC" id="fig|1354791.3.peg.1573"/>
<name>W8KP15_9GAMM</name>
<dbReference type="InterPro" id="IPR017601">
    <property type="entry name" value="DGQHR-contain_dom"/>
</dbReference>
<evidence type="ECO:0000313" key="2">
    <source>
        <dbReference type="Proteomes" id="UP000019442"/>
    </source>
</evidence>
<reference evidence="2" key="2">
    <citation type="submission" date="2014-02" db="EMBL/GenBank/DDBJ databases">
        <title>Draft Genome Sequence of extremely halophilic bacteria Halorhodospira halochloris.</title>
        <authorList>
            <person name="Singh K.S."/>
        </authorList>
    </citation>
    <scope>NUCLEOTIDE SEQUENCE [LARGE SCALE GENOMIC DNA]</scope>
    <source>
        <strain evidence="2">A</strain>
    </source>
</reference>
<dbReference type="EMBL" id="CP007268">
    <property type="protein sequence ID" value="AHK78742.1"/>
    <property type="molecule type" value="Genomic_DNA"/>
</dbReference>
<dbReference type="OrthoDB" id="3524978at2"/>
<proteinExistence type="predicted"/>
<sequence length="361" mass="41006">MAKKHKKIVLPALRGVMGDWVFYSCLMDVGELSSRVNFAEEIHENEELSDMIQRHLKRGRAAQIADYLKRQPERFFNSLVIATYGGQPNWHALSDVRSKTAPDELKNLTEDTVSSVGFLTLTGQEKLFALDGQHRLAGIKKAVKDGLDNDPYDELSVIFVGHKDTKKGLERTRRLFTTLNKTARPVSKGEIIALDEDDVMAICVRRLIEETKLFADNRLAFVASNNMPTANTTSLTTIANLYDVLTILFTNAYSDLREQKADLQRVRADDQTLDKYLRFAESYFLQLRKNFKALDEFFSAKNTEPVVKKYRGNHGGHVLFRPIGLEIMTRVIARFTKDMSLARAAKLAAELPDSLDEEPFR</sequence>
<dbReference type="Pfam" id="PF14072">
    <property type="entry name" value="DndB"/>
    <property type="match status" value="1"/>
</dbReference>
<dbReference type="NCBIfam" id="TIGR03187">
    <property type="entry name" value="DGQHR"/>
    <property type="match status" value="1"/>
</dbReference>
<dbReference type="InterPro" id="IPR017642">
    <property type="entry name" value="DNA_S_mod_DndB"/>
</dbReference>
<reference evidence="1 2" key="1">
    <citation type="journal article" date="2014" name="J Genomics">
        <title>Draft Genome Sequence of the Extremely Halophilic Phototrophic Purple Sulfur Bacterium Halorhodospira halochloris.</title>
        <authorList>
            <person name="Singh K.S."/>
            <person name="Kirksey J."/>
            <person name="Hoff W.D."/>
            <person name="Deole R."/>
        </authorList>
    </citation>
    <scope>NUCLEOTIDE SEQUENCE [LARGE SCALE GENOMIC DNA]</scope>
    <source>
        <strain evidence="1 2">A</strain>
    </source>
</reference>
<evidence type="ECO:0008006" key="3">
    <source>
        <dbReference type="Google" id="ProtNLM"/>
    </source>
</evidence>
<accession>W8KP15</accession>
<dbReference type="Proteomes" id="UP000019442">
    <property type="component" value="Chromosome"/>
</dbReference>
<dbReference type="HOGENOM" id="CLU_056950_0_0_6"/>
<gene>
    <name evidence="1" type="ORF">M911_05670</name>
</gene>
<dbReference type="KEGG" id="hhc:M911_05670"/>